<comment type="caution">
    <text evidence="1">The sequence shown here is derived from an EMBL/GenBank/DDBJ whole genome shotgun (WGS) entry which is preliminary data.</text>
</comment>
<gene>
    <name evidence="1" type="ORF">LCGC14_1402280</name>
</gene>
<organism evidence="1">
    <name type="scientific">marine sediment metagenome</name>
    <dbReference type="NCBI Taxonomy" id="412755"/>
    <lineage>
        <taxon>unclassified sequences</taxon>
        <taxon>metagenomes</taxon>
        <taxon>ecological metagenomes</taxon>
    </lineage>
</organism>
<evidence type="ECO:0000313" key="1">
    <source>
        <dbReference type="EMBL" id="KKM74236.1"/>
    </source>
</evidence>
<sequence length="70" mass="7857">MPVQPRTVLDASICTLLDFVDLSHEQVAQFLGVEVTRVERAIPRLVASGHLIHSSTEMFAFRSTGYWNPD</sequence>
<reference evidence="1" key="1">
    <citation type="journal article" date="2015" name="Nature">
        <title>Complex archaea that bridge the gap between prokaryotes and eukaryotes.</title>
        <authorList>
            <person name="Spang A."/>
            <person name="Saw J.H."/>
            <person name="Jorgensen S.L."/>
            <person name="Zaremba-Niedzwiedzka K."/>
            <person name="Martijn J."/>
            <person name="Lind A.E."/>
            <person name="van Eijk R."/>
            <person name="Schleper C."/>
            <person name="Guy L."/>
            <person name="Ettema T.J."/>
        </authorList>
    </citation>
    <scope>NUCLEOTIDE SEQUENCE</scope>
</reference>
<dbReference type="AlphaFoldDB" id="A0A0F9KHL7"/>
<proteinExistence type="predicted"/>
<accession>A0A0F9KHL7</accession>
<dbReference type="EMBL" id="LAZR01009173">
    <property type="protein sequence ID" value="KKM74236.1"/>
    <property type="molecule type" value="Genomic_DNA"/>
</dbReference>
<feature type="non-terminal residue" evidence="1">
    <location>
        <position position="70"/>
    </location>
</feature>
<name>A0A0F9KHL7_9ZZZZ</name>
<protein>
    <submittedName>
        <fullName evidence="1">Uncharacterized protein</fullName>
    </submittedName>
</protein>